<dbReference type="Pfam" id="PF01028">
    <property type="entry name" value="Topoisom_I"/>
    <property type="match status" value="1"/>
</dbReference>
<evidence type="ECO:0000259" key="1">
    <source>
        <dbReference type="Pfam" id="PF01028"/>
    </source>
</evidence>
<dbReference type="InterPro" id="IPR013500">
    <property type="entry name" value="TopoI_cat_euk"/>
</dbReference>
<feature type="domain" description="DNA topoisomerase I catalytic core eukaryotic-type" evidence="1">
    <location>
        <begin position="98"/>
        <end position="308"/>
    </location>
</feature>
<dbReference type="RefSeq" id="WP_247028066.1">
    <property type="nucleotide sequence ID" value="NZ_JALKCH010000004.1"/>
</dbReference>
<organism evidence="3 4">
    <name type="scientific">Ancylobacter crimeensis</name>
    <dbReference type="NCBI Taxonomy" id="2579147"/>
    <lineage>
        <taxon>Bacteria</taxon>
        <taxon>Pseudomonadati</taxon>
        <taxon>Pseudomonadota</taxon>
        <taxon>Alphaproteobacteria</taxon>
        <taxon>Hyphomicrobiales</taxon>
        <taxon>Xanthobacteraceae</taxon>
        <taxon>Ancylobacter</taxon>
    </lineage>
</organism>
<dbReference type="Gene3D" id="3.90.15.10">
    <property type="entry name" value="Topoisomerase I, Chain A, domain 3"/>
    <property type="match status" value="1"/>
</dbReference>
<name>A0ABT0D9T6_9HYPH</name>
<dbReference type="InterPro" id="IPR049331">
    <property type="entry name" value="Top1B_N_bact"/>
</dbReference>
<gene>
    <name evidence="3" type="ORF">MWN34_07290</name>
</gene>
<dbReference type="Gene3D" id="1.10.132.120">
    <property type="match status" value="1"/>
</dbReference>
<dbReference type="SUPFAM" id="SSF55869">
    <property type="entry name" value="DNA topoisomerase I domain"/>
    <property type="match status" value="1"/>
</dbReference>
<keyword evidence="4" id="KW-1185">Reference proteome</keyword>
<feature type="domain" description="DNA topoisomerase IB N-terminal" evidence="2">
    <location>
        <begin position="34"/>
        <end position="82"/>
    </location>
</feature>
<evidence type="ECO:0000313" key="4">
    <source>
        <dbReference type="Proteomes" id="UP001203284"/>
    </source>
</evidence>
<evidence type="ECO:0000313" key="3">
    <source>
        <dbReference type="EMBL" id="MCK0196716.1"/>
    </source>
</evidence>
<accession>A0ABT0D9T6</accession>
<dbReference type="EMBL" id="JALKCH010000004">
    <property type="protein sequence ID" value="MCK0196716.1"/>
    <property type="molecule type" value="Genomic_DNA"/>
</dbReference>
<dbReference type="InterPro" id="IPR035447">
    <property type="entry name" value="DNA_topo_I_N_sf"/>
</dbReference>
<dbReference type="Pfam" id="PF21338">
    <property type="entry name" value="Top1B_N_bact"/>
    <property type="match status" value="1"/>
</dbReference>
<proteinExistence type="predicted"/>
<dbReference type="InterPro" id="IPR011010">
    <property type="entry name" value="DNA_brk_join_enz"/>
</dbReference>
<dbReference type="Proteomes" id="UP001203284">
    <property type="component" value="Unassembled WGS sequence"/>
</dbReference>
<protein>
    <submittedName>
        <fullName evidence="3">DNA topoisomerase IB</fullName>
    </submittedName>
</protein>
<dbReference type="SUPFAM" id="SSF56349">
    <property type="entry name" value="DNA breaking-rejoining enzymes"/>
    <property type="match status" value="1"/>
</dbReference>
<comment type="caution">
    <text evidence="3">The sequence shown here is derived from an EMBL/GenBank/DDBJ whole genome shotgun (WGS) entry which is preliminary data.</text>
</comment>
<reference evidence="3 4" key="1">
    <citation type="submission" date="2022-04" db="EMBL/GenBank/DDBJ databases">
        <authorList>
            <person name="Grouzdev D.S."/>
            <person name="Pantiukh K.S."/>
            <person name="Krutkina M.S."/>
        </authorList>
    </citation>
    <scope>NUCLEOTIDE SEQUENCE [LARGE SCALE GENOMIC DNA]</scope>
    <source>
        <strain evidence="3 4">6x-1</strain>
    </source>
</reference>
<dbReference type="InterPro" id="IPR014711">
    <property type="entry name" value="TopoI_cat_a-hlx-sub_euk"/>
</dbReference>
<dbReference type="Gene3D" id="3.30.66.10">
    <property type="entry name" value="DNA topoisomerase I domain"/>
    <property type="match status" value="1"/>
</dbReference>
<sequence length="353" mass="38287">MRRISLIRSLARSHGLVLVGPQDLVLSRRRAGTGFSFRDADGRPIRDSDTVRRLRALAVPPAYEKVRFAADPQAHLQAVGEDAAGRLQYRYHPAWTQVREALKARRLNALAQALPTIRRAIGRHLGAGGEGRDFTYAAVLELVALTAIRAGSESYAREHGTRGATTLLKSHVKIVEGRVTLRFTAKGGKKVVKEICNPRFVIVMRALLALPGRRLFQYRGEDGALHPVRAGEVNAFLKRIAGCPLSLKDFRTLVASVSALELLAAAAPAGSVRARRSQVVKAVASVAETLANTPSVCRTSYVHAAVVTAFEEGALRGFADELKGTRSPAARAEILARIVGRYAAPNRTKDLRS</sequence>
<evidence type="ECO:0000259" key="2">
    <source>
        <dbReference type="Pfam" id="PF21338"/>
    </source>
</evidence>
<dbReference type="PROSITE" id="PS52038">
    <property type="entry name" value="TOPO_IB_2"/>
    <property type="match status" value="1"/>
</dbReference>